<evidence type="ECO:0000313" key="2">
    <source>
        <dbReference type="EMBL" id="GAL83949.1"/>
    </source>
</evidence>
<dbReference type="InterPro" id="IPR016181">
    <property type="entry name" value="Acyl_CoA_acyltransferase"/>
</dbReference>
<reference evidence="2 3" key="1">
    <citation type="submission" date="2014-09" db="EMBL/GenBank/DDBJ databases">
        <title>Sporocytophaga myxococcoides PG-01 genome sequencing.</title>
        <authorList>
            <person name="Liu L."/>
            <person name="Gao P.J."/>
            <person name="Chen G.J."/>
            <person name="Wang L.S."/>
        </authorList>
    </citation>
    <scope>NUCLEOTIDE SEQUENCE [LARGE SCALE GENOMIC DNA]</scope>
    <source>
        <strain evidence="2 3">PG-01</strain>
    </source>
</reference>
<dbReference type="Gene3D" id="3.40.630.30">
    <property type="match status" value="1"/>
</dbReference>
<organism evidence="2 3">
    <name type="scientific">Sporocytophaga myxococcoides</name>
    <dbReference type="NCBI Taxonomy" id="153721"/>
    <lineage>
        <taxon>Bacteria</taxon>
        <taxon>Pseudomonadati</taxon>
        <taxon>Bacteroidota</taxon>
        <taxon>Cytophagia</taxon>
        <taxon>Cytophagales</taxon>
        <taxon>Cytophagaceae</taxon>
        <taxon>Sporocytophaga</taxon>
    </lineage>
</organism>
<proteinExistence type="predicted"/>
<accession>A0A098LBZ5</accession>
<dbReference type="GO" id="GO:0016747">
    <property type="term" value="F:acyltransferase activity, transferring groups other than amino-acyl groups"/>
    <property type="evidence" value="ECO:0007669"/>
    <property type="project" value="InterPro"/>
</dbReference>
<gene>
    <name evidence="2" type="ORF">MYP_1177</name>
</gene>
<dbReference type="STRING" id="153721.MYP_1177"/>
<name>A0A098LBZ5_9BACT</name>
<dbReference type="EMBL" id="BBLT01000002">
    <property type="protein sequence ID" value="GAL83949.1"/>
    <property type="molecule type" value="Genomic_DNA"/>
</dbReference>
<dbReference type="InterPro" id="IPR000182">
    <property type="entry name" value="GNAT_dom"/>
</dbReference>
<dbReference type="AlphaFoldDB" id="A0A098LBZ5"/>
<sequence>MADFIVTIAGEKHKVLAEAICKEMEESAKARGTGIAKRNPEYIKKKMEEGKAVIATTKDGKFAGFCYIETWSHNKYVANSGLIVSPEFRKEGLATKIKEKAFELSRKKYPEAKLFGLTTSAAVMKINSELGYRPVTFSELTDDETFWKGCQSCVNFQILESKNYKNCLCTGMLYDPEEKNKKKWDFVKKSKLYERFQRLKNHKLLKALKMSAKVLTLFSPARATN</sequence>
<dbReference type="CDD" id="cd04301">
    <property type="entry name" value="NAT_SF"/>
    <property type="match status" value="1"/>
</dbReference>
<dbReference type="SUPFAM" id="SSF55729">
    <property type="entry name" value="Acyl-CoA N-acyltransferases (Nat)"/>
    <property type="match status" value="1"/>
</dbReference>
<keyword evidence="3" id="KW-1185">Reference proteome</keyword>
<dbReference type="OrthoDB" id="9812988at2"/>
<dbReference type="Pfam" id="PF00583">
    <property type="entry name" value="Acetyltransf_1"/>
    <property type="match status" value="1"/>
</dbReference>
<dbReference type="Proteomes" id="UP000030185">
    <property type="component" value="Unassembled WGS sequence"/>
</dbReference>
<evidence type="ECO:0000313" key="3">
    <source>
        <dbReference type="Proteomes" id="UP000030185"/>
    </source>
</evidence>
<protein>
    <recommendedName>
        <fullName evidence="1">N-acetyltransferase domain-containing protein</fullName>
    </recommendedName>
</protein>
<feature type="domain" description="N-acetyltransferase" evidence="1">
    <location>
        <begin position="45"/>
        <end position="108"/>
    </location>
</feature>
<comment type="caution">
    <text evidence="2">The sequence shown here is derived from an EMBL/GenBank/DDBJ whole genome shotgun (WGS) entry which is preliminary data.</text>
</comment>
<dbReference type="RefSeq" id="WP_045459732.1">
    <property type="nucleotide sequence ID" value="NZ_BBLT01000002.1"/>
</dbReference>
<dbReference type="eggNOG" id="COG1670">
    <property type="taxonomic scope" value="Bacteria"/>
</dbReference>
<evidence type="ECO:0000259" key="1">
    <source>
        <dbReference type="Pfam" id="PF00583"/>
    </source>
</evidence>